<keyword evidence="3" id="KW-0804">Transcription</keyword>
<keyword evidence="2" id="KW-0238">DNA-binding</keyword>
<dbReference type="Gene3D" id="3.30.450.80">
    <property type="entry name" value="Transcription factor LuxR-like, autoinducer-binding domain"/>
    <property type="match status" value="1"/>
</dbReference>
<dbReference type="SMART" id="SM00421">
    <property type="entry name" value="HTH_LUXR"/>
    <property type="match status" value="1"/>
</dbReference>
<name>A0ABT8DFF9_9RHOB</name>
<dbReference type="InterPro" id="IPR000792">
    <property type="entry name" value="Tscrpt_reg_LuxR_C"/>
</dbReference>
<reference evidence="6" key="1">
    <citation type="journal article" date="2019" name="Int. J. Syst. Evol. Microbiol.">
        <title>The Global Catalogue of Microorganisms (GCM) 10K type strain sequencing project: providing services to taxonomists for standard genome sequencing and annotation.</title>
        <authorList>
            <consortium name="The Broad Institute Genomics Platform"/>
            <consortium name="The Broad Institute Genome Sequencing Center for Infectious Disease"/>
            <person name="Wu L."/>
            <person name="Ma J."/>
        </authorList>
    </citation>
    <scope>NUCLEOTIDE SEQUENCE [LARGE SCALE GENOMIC DNA]</scope>
    <source>
        <strain evidence="6">CECT 8482</strain>
    </source>
</reference>
<dbReference type="Pfam" id="PF03472">
    <property type="entry name" value="Autoind_bind"/>
    <property type="match status" value="1"/>
</dbReference>
<accession>A0ABT8DFF9</accession>
<evidence type="ECO:0000313" key="6">
    <source>
        <dbReference type="Proteomes" id="UP001243846"/>
    </source>
</evidence>
<comment type="caution">
    <text evidence="5">The sequence shown here is derived from an EMBL/GenBank/DDBJ whole genome shotgun (WGS) entry which is preliminary data.</text>
</comment>
<proteinExistence type="predicted"/>
<dbReference type="Proteomes" id="UP001243846">
    <property type="component" value="Unassembled WGS sequence"/>
</dbReference>
<dbReference type="InterPro" id="IPR036388">
    <property type="entry name" value="WH-like_DNA-bd_sf"/>
</dbReference>
<dbReference type="RefSeq" id="WP_377686418.1">
    <property type="nucleotide sequence ID" value="NZ_JBHMDZ010000015.1"/>
</dbReference>
<organism evidence="5 6">
    <name type="scientific">Paracoccus cavernae</name>
    <dbReference type="NCBI Taxonomy" id="1571207"/>
    <lineage>
        <taxon>Bacteria</taxon>
        <taxon>Pseudomonadati</taxon>
        <taxon>Pseudomonadota</taxon>
        <taxon>Alphaproteobacteria</taxon>
        <taxon>Rhodobacterales</taxon>
        <taxon>Paracoccaceae</taxon>
        <taxon>Paracoccus</taxon>
    </lineage>
</organism>
<sequence>MIERFIPAYVTEIEKLSEIALSGFIMGFGIGMSSKADHVVNTYPAKWTEMYEENDFMFLDTVVQWLMTTSGATRWSSIRIPDVHGIRPRAATHGLRYGAVVSQKVLRRRCFLAFSRNDREFTDEEISVWEAKFSAWCPLVVEERPVLNEREIDVLRGLRDGLGHAEIAKALSISVPTVRQRQGSAIHKLGAKNSHNALSLAVSYQLV</sequence>
<evidence type="ECO:0000256" key="1">
    <source>
        <dbReference type="ARBA" id="ARBA00023015"/>
    </source>
</evidence>
<dbReference type="InterPro" id="IPR036693">
    <property type="entry name" value="TF_LuxR_autoind-bd_dom_sf"/>
</dbReference>
<feature type="domain" description="HTH luxR-type" evidence="4">
    <location>
        <begin position="144"/>
        <end position="201"/>
    </location>
</feature>
<protein>
    <submittedName>
        <fullName evidence="5">Autoinducer binding domain-containing protein</fullName>
    </submittedName>
</protein>
<dbReference type="PRINTS" id="PR00038">
    <property type="entry name" value="HTHLUXR"/>
</dbReference>
<dbReference type="SUPFAM" id="SSF75516">
    <property type="entry name" value="Pheromone-binding domain of LuxR-like quorum-sensing transcription factors"/>
    <property type="match status" value="1"/>
</dbReference>
<dbReference type="SUPFAM" id="SSF46894">
    <property type="entry name" value="C-terminal effector domain of the bipartite response regulators"/>
    <property type="match status" value="1"/>
</dbReference>
<evidence type="ECO:0000256" key="2">
    <source>
        <dbReference type="ARBA" id="ARBA00023125"/>
    </source>
</evidence>
<dbReference type="Gene3D" id="1.10.10.10">
    <property type="entry name" value="Winged helix-like DNA-binding domain superfamily/Winged helix DNA-binding domain"/>
    <property type="match status" value="1"/>
</dbReference>
<keyword evidence="1" id="KW-0805">Transcription regulation</keyword>
<keyword evidence="6" id="KW-1185">Reference proteome</keyword>
<evidence type="ECO:0000256" key="3">
    <source>
        <dbReference type="ARBA" id="ARBA00023163"/>
    </source>
</evidence>
<dbReference type="InterPro" id="IPR005143">
    <property type="entry name" value="TF_LuxR_autoind-bd_dom"/>
</dbReference>
<gene>
    <name evidence="5" type="ORF">QWZ10_25520</name>
</gene>
<dbReference type="InterPro" id="IPR016032">
    <property type="entry name" value="Sig_transdc_resp-reg_C-effctor"/>
</dbReference>
<dbReference type="EMBL" id="JAUFRC010000004">
    <property type="protein sequence ID" value="MDN3714327.1"/>
    <property type="molecule type" value="Genomic_DNA"/>
</dbReference>
<evidence type="ECO:0000313" key="5">
    <source>
        <dbReference type="EMBL" id="MDN3714327.1"/>
    </source>
</evidence>
<dbReference type="Pfam" id="PF00196">
    <property type="entry name" value="GerE"/>
    <property type="match status" value="1"/>
</dbReference>
<evidence type="ECO:0000259" key="4">
    <source>
        <dbReference type="SMART" id="SM00421"/>
    </source>
</evidence>